<proteinExistence type="predicted"/>
<keyword evidence="1" id="KW-0732">Signal</keyword>
<gene>
    <name evidence="2" type="ORF">FYK34_16940</name>
</gene>
<dbReference type="KEGG" id="chrm:FYK34_16940"/>
<protein>
    <submittedName>
        <fullName evidence="2">Uncharacterized protein</fullName>
    </submittedName>
</protein>
<dbReference type="AlphaFoldDB" id="A0A5C1DK79"/>
<accession>A0A5C1DK79</accession>
<evidence type="ECO:0000256" key="1">
    <source>
        <dbReference type="SAM" id="SignalP"/>
    </source>
</evidence>
<dbReference type="EMBL" id="CP043473">
    <property type="protein sequence ID" value="QEL57121.1"/>
    <property type="molecule type" value="Genomic_DNA"/>
</dbReference>
<dbReference type="Proteomes" id="UP000322079">
    <property type="component" value="Chromosome"/>
</dbReference>
<keyword evidence="3" id="KW-1185">Reference proteome</keyword>
<feature type="signal peptide" evidence="1">
    <location>
        <begin position="1"/>
        <end position="20"/>
    </location>
</feature>
<organism evidence="2 3">
    <name type="scientific">Chromobacterium paludis</name>
    <dbReference type="NCBI Taxonomy" id="2605945"/>
    <lineage>
        <taxon>Bacteria</taxon>
        <taxon>Pseudomonadati</taxon>
        <taxon>Pseudomonadota</taxon>
        <taxon>Betaproteobacteria</taxon>
        <taxon>Neisseriales</taxon>
        <taxon>Chromobacteriaceae</taxon>
        <taxon>Chromobacterium</taxon>
    </lineage>
</organism>
<feature type="chain" id="PRO_5022949054" evidence="1">
    <location>
        <begin position="21"/>
        <end position="140"/>
    </location>
</feature>
<sequence>MKTMQLALLAAFALSTPAFATSAQPLNAAAVANIFASCDMAAIKKNTKIHGVVFNGVKVLHISRFDTPEENIKGLQLAVEVNGRQDNPSRLALAGISKQVGKPLKAGASTGTVKAPGYQLLDTAYDDGADGDYLRCLVKR</sequence>
<evidence type="ECO:0000313" key="2">
    <source>
        <dbReference type="EMBL" id="QEL57121.1"/>
    </source>
</evidence>
<evidence type="ECO:0000313" key="3">
    <source>
        <dbReference type="Proteomes" id="UP000322079"/>
    </source>
</evidence>
<name>A0A5C1DK79_9NEIS</name>
<dbReference type="RefSeq" id="WP_149298447.1">
    <property type="nucleotide sequence ID" value="NZ_CP043473.1"/>
</dbReference>
<reference evidence="2 3" key="1">
    <citation type="submission" date="2019-08" db="EMBL/GenBank/DDBJ databases">
        <title>Chromobacterium paludis, a novel bacterium isolated from a Maryland marsh pond.</title>
        <authorList>
            <person name="Blackburn M.B."/>
            <person name="Gundersen-Rindal D.E."/>
        </authorList>
    </citation>
    <scope>NUCLEOTIDE SEQUENCE [LARGE SCALE GENOMIC DNA]</scope>
    <source>
        <strain evidence="3">IIBBL 257-1</strain>
    </source>
</reference>